<dbReference type="CDD" id="cd04018">
    <property type="entry name" value="C2C_Ferlin"/>
    <property type="match status" value="1"/>
</dbReference>
<dbReference type="Pfam" id="PF22901">
    <property type="entry name" value="dsrm_Ferlin"/>
    <property type="match status" value="1"/>
</dbReference>
<dbReference type="Proteomes" id="UP000261480">
    <property type="component" value="Unplaced"/>
</dbReference>
<evidence type="ECO:0000256" key="13">
    <source>
        <dbReference type="ARBA" id="ARBA00023329"/>
    </source>
</evidence>
<evidence type="ECO:0000256" key="2">
    <source>
        <dbReference type="ARBA" id="ARBA00004483"/>
    </source>
</evidence>
<dbReference type="InterPro" id="IPR012560">
    <property type="entry name" value="Ferlin_A-domain"/>
</dbReference>
<dbReference type="InterPro" id="IPR012968">
    <property type="entry name" value="FerIin_dom"/>
</dbReference>
<evidence type="ECO:0000256" key="12">
    <source>
        <dbReference type="ARBA" id="ARBA00023136"/>
    </source>
</evidence>
<feature type="region of interest" description="Disordered" evidence="15">
    <location>
        <begin position="231"/>
        <end position="250"/>
    </location>
</feature>
<dbReference type="InterPro" id="IPR032362">
    <property type="entry name" value="Ferlin_C"/>
</dbReference>
<dbReference type="SMART" id="SM01200">
    <property type="entry name" value="FerA"/>
    <property type="match status" value="1"/>
</dbReference>
<dbReference type="FunFam" id="2.60.40.150:FF:000033">
    <property type="entry name" value="dysferlin isoform X2"/>
    <property type="match status" value="1"/>
</dbReference>
<evidence type="ECO:0000256" key="15">
    <source>
        <dbReference type="SAM" id="MobiDB-lite"/>
    </source>
</evidence>
<dbReference type="SMART" id="SM00239">
    <property type="entry name" value="C2"/>
    <property type="match status" value="7"/>
</dbReference>
<dbReference type="CDD" id="cd04017">
    <property type="entry name" value="C2D_Ferlin"/>
    <property type="match status" value="1"/>
</dbReference>
<keyword evidence="11 16" id="KW-1133">Transmembrane helix</keyword>
<feature type="domain" description="C2" evidence="17">
    <location>
        <begin position="235"/>
        <end position="356"/>
    </location>
</feature>
<accession>A0A3B3Y1W8</accession>
<keyword evidence="9" id="KW-0106">Calcium</keyword>
<feature type="compositionally biased region" description="Basic and acidic residues" evidence="15">
    <location>
        <begin position="1978"/>
        <end position="1995"/>
    </location>
</feature>
<dbReference type="Pfam" id="PF00168">
    <property type="entry name" value="C2"/>
    <property type="match status" value="7"/>
</dbReference>
<dbReference type="Pfam" id="PF08151">
    <property type="entry name" value="FerI"/>
    <property type="match status" value="1"/>
</dbReference>
<keyword evidence="6 16" id="KW-0812">Transmembrane</keyword>
<dbReference type="GO" id="GO:0030315">
    <property type="term" value="C:T-tubule"/>
    <property type="evidence" value="ECO:0007669"/>
    <property type="project" value="TreeGrafter"/>
</dbReference>
<dbReference type="Ensembl" id="ENSPMET00000016001.1">
    <property type="protein sequence ID" value="ENSPMEP00000021138.1"/>
    <property type="gene ID" value="ENSPMEG00000001145.1"/>
</dbReference>
<dbReference type="InterPro" id="IPR055072">
    <property type="entry name" value="Ferlin_DSRM"/>
</dbReference>
<dbReference type="InterPro" id="IPR037724">
    <property type="entry name" value="C2E_Ferlin"/>
</dbReference>
<comment type="subcellular location">
    <subcellularLocation>
        <location evidence="1">Cell membrane</location>
        <topology evidence="1">Single-pass type II membrane protein</topology>
    </subcellularLocation>
    <subcellularLocation>
        <location evidence="2">Cytoplasmic vesicle membrane</location>
        <topology evidence="2">Single-pass type II membrane protein</topology>
    </subcellularLocation>
</comment>
<dbReference type="GO" id="GO:0050765">
    <property type="term" value="P:negative regulation of phagocytosis"/>
    <property type="evidence" value="ECO:0007669"/>
    <property type="project" value="TreeGrafter"/>
</dbReference>
<keyword evidence="8" id="KW-0677">Repeat</keyword>
<feature type="domain" description="C2" evidence="17">
    <location>
        <begin position="1313"/>
        <end position="1441"/>
    </location>
</feature>
<dbReference type="Gene3D" id="2.60.40.150">
    <property type="entry name" value="C2 domain"/>
    <property type="match status" value="6"/>
</dbReference>
<feature type="domain" description="C2" evidence="17">
    <location>
        <begin position="1553"/>
        <end position="1671"/>
    </location>
</feature>
<dbReference type="FunFam" id="2.60.40.150:FF:000034">
    <property type="entry name" value="otoferlin isoform X2"/>
    <property type="match status" value="1"/>
</dbReference>
<feature type="domain" description="C2" evidence="17">
    <location>
        <begin position="1149"/>
        <end position="1275"/>
    </location>
</feature>
<dbReference type="CDD" id="cd08373">
    <property type="entry name" value="C2A_Ferlin"/>
    <property type="match status" value="1"/>
</dbReference>
<dbReference type="STRING" id="48701.ENSPMEP00000021138"/>
<evidence type="ECO:0000256" key="1">
    <source>
        <dbReference type="ARBA" id="ARBA00004401"/>
    </source>
</evidence>
<reference evidence="18" key="1">
    <citation type="submission" date="2025-08" db="UniProtKB">
        <authorList>
            <consortium name="Ensembl"/>
        </authorList>
    </citation>
    <scope>IDENTIFICATION</scope>
</reference>
<dbReference type="InterPro" id="IPR037721">
    <property type="entry name" value="Ferlin"/>
</dbReference>
<dbReference type="GO" id="GO:0001778">
    <property type="term" value="P:plasma membrane repair"/>
    <property type="evidence" value="ECO:0007669"/>
    <property type="project" value="TreeGrafter"/>
</dbReference>
<dbReference type="FunFam" id="2.60.40.150:FF:000061">
    <property type="entry name" value="dysferlin isoform X8"/>
    <property type="match status" value="1"/>
</dbReference>
<dbReference type="InterPro" id="IPR012561">
    <property type="entry name" value="Ferlin_B-domain"/>
</dbReference>
<evidence type="ECO:0000259" key="17">
    <source>
        <dbReference type="PROSITE" id="PS50004"/>
    </source>
</evidence>
<dbReference type="SMART" id="SM00693">
    <property type="entry name" value="DysFN"/>
    <property type="match status" value="2"/>
</dbReference>
<keyword evidence="19" id="KW-1185">Reference proteome</keyword>
<evidence type="ECO:0000313" key="18">
    <source>
        <dbReference type="Ensembl" id="ENSPMEP00000021138.1"/>
    </source>
</evidence>
<feature type="region of interest" description="Disordered" evidence="15">
    <location>
        <begin position="1975"/>
        <end position="1995"/>
    </location>
</feature>
<dbReference type="InterPro" id="IPR000008">
    <property type="entry name" value="C2_dom"/>
</dbReference>
<keyword evidence="13" id="KW-0968">Cytoplasmic vesicle</keyword>
<dbReference type="CDD" id="cd08374">
    <property type="entry name" value="C2F_Ferlin"/>
    <property type="match status" value="1"/>
</dbReference>
<dbReference type="InterPro" id="IPR037722">
    <property type="entry name" value="C2C_Ferlin"/>
</dbReference>
<feature type="coiled-coil region" evidence="14">
    <location>
        <begin position="696"/>
        <end position="723"/>
    </location>
</feature>
<dbReference type="InterPro" id="IPR006614">
    <property type="entry name" value="Peroxin/Ferlin"/>
</dbReference>
<comment type="similarity">
    <text evidence="3">Belongs to the ferlin family.</text>
</comment>
<dbReference type="GO" id="GO:0046872">
    <property type="term" value="F:metal ion binding"/>
    <property type="evidence" value="ECO:0007669"/>
    <property type="project" value="UniProtKB-KW"/>
</dbReference>
<dbReference type="SUPFAM" id="SSF49562">
    <property type="entry name" value="C2 domain (Calcium/lipid-binding domain, CaLB)"/>
    <property type="match status" value="7"/>
</dbReference>
<keyword evidence="5" id="KW-0597">Phosphoprotein</keyword>
<dbReference type="PANTHER" id="PTHR12546:SF44">
    <property type="entry name" value="DYSFERLIN"/>
    <property type="match status" value="1"/>
</dbReference>
<keyword evidence="10" id="KW-0735">Signal-anchor</keyword>
<evidence type="ECO:0000256" key="6">
    <source>
        <dbReference type="ARBA" id="ARBA00022692"/>
    </source>
</evidence>
<keyword evidence="4" id="KW-1003">Cell membrane</keyword>
<dbReference type="PANTHER" id="PTHR12546">
    <property type="entry name" value="FER-1-LIKE"/>
    <property type="match status" value="1"/>
</dbReference>
<evidence type="ECO:0000256" key="4">
    <source>
        <dbReference type="ARBA" id="ARBA00022475"/>
    </source>
</evidence>
<keyword evidence="7" id="KW-0479">Metal-binding</keyword>
<organism evidence="18 19">
    <name type="scientific">Poecilia mexicana</name>
    <dbReference type="NCBI Taxonomy" id="48701"/>
    <lineage>
        <taxon>Eukaryota</taxon>
        <taxon>Metazoa</taxon>
        <taxon>Chordata</taxon>
        <taxon>Craniata</taxon>
        <taxon>Vertebrata</taxon>
        <taxon>Euteleostomi</taxon>
        <taxon>Actinopterygii</taxon>
        <taxon>Neopterygii</taxon>
        <taxon>Teleostei</taxon>
        <taxon>Neoteleostei</taxon>
        <taxon>Acanthomorphata</taxon>
        <taxon>Ovalentaria</taxon>
        <taxon>Atherinomorphae</taxon>
        <taxon>Cyprinodontiformes</taxon>
        <taxon>Poeciliidae</taxon>
        <taxon>Poeciliinae</taxon>
        <taxon>Poecilia</taxon>
    </lineage>
</organism>
<dbReference type="InterPro" id="IPR035892">
    <property type="entry name" value="C2_domain_sf"/>
</dbReference>
<evidence type="ECO:0000256" key="10">
    <source>
        <dbReference type="ARBA" id="ARBA00022968"/>
    </source>
</evidence>
<feature type="domain" description="C2" evidence="17">
    <location>
        <begin position="1"/>
        <end position="101"/>
    </location>
</feature>
<evidence type="ECO:0000313" key="19">
    <source>
        <dbReference type="Proteomes" id="UP000261480"/>
    </source>
</evidence>
<evidence type="ECO:0000256" key="16">
    <source>
        <dbReference type="SAM" id="Phobius"/>
    </source>
</evidence>
<reference evidence="18" key="2">
    <citation type="submission" date="2025-09" db="UniProtKB">
        <authorList>
            <consortium name="Ensembl"/>
        </authorList>
    </citation>
    <scope>IDENTIFICATION</scope>
</reference>
<feature type="domain" description="C2" evidence="17">
    <location>
        <begin position="1777"/>
        <end position="1925"/>
    </location>
</feature>
<dbReference type="InterPro" id="IPR037720">
    <property type="entry name" value="C2B_Ferlin"/>
</dbReference>
<dbReference type="FunFam" id="2.60.40.150:FF:000026">
    <property type="entry name" value="dysferlin isoform X2"/>
    <property type="match status" value="1"/>
</dbReference>
<dbReference type="Pfam" id="PF08165">
    <property type="entry name" value="FerA"/>
    <property type="match status" value="1"/>
</dbReference>
<dbReference type="GO" id="GO:0033292">
    <property type="term" value="P:T-tubule organization"/>
    <property type="evidence" value="ECO:0007669"/>
    <property type="project" value="TreeGrafter"/>
</dbReference>
<dbReference type="SMART" id="SM00694">
    <property type="entry name" value="DysFC"/>
    <property type="match status" value="2"/>
</dbReference>
<evidence type="ECO:0000256" key="5">
    <source>
        <dbReference type="ARBA" id="ARBA00022553"/>
    </source>
</evidence>
<dbReference type="GO" id="GO:0002281">
    <property type="term" value="P:macrophage activation involved in immune response"/>
    <property type="evidence" value="ECO:0007669"/>
    <property type="project" value="TreeGrafter"/>
</dbReference>
<sequence length="2072" mass="236472">MLRVFILCAERLQTPDDDISDAYCSVTYEGSKKKTKVIKNNPNPVWNEGFEWDLKGIPLDSGAEIHCVVKDHEKMGRNRFLGECRLGLRDVLNSPNFAASFTVSLLDTKRNNTGATLTLQVSYIPPPGSAPVFHPPSQPESLPHSNPNVELDTVTIGFSSNKTWPPVFHPVISLDTLGDEDTESMIMVEPAEEAGVDDSRSLVIVGPPGPPGQESPTNQTPKRFPPAYNMHGGLRKRRRGASSQPKPLANKPQDIQVRVRVIEARQLPGVNIKPVVKVAVAGQTKRTRIRKGNNPVFDETFFLNFYETPSELFDEPIFITVCDSRSLRTDAVIGEFKLDVGTVYNEHRHCFLRKWLLLCDPDDLSAGVRGYLKVSVFVLAAGDEPPADKRECVEEKEDIEGNLLRPAGLSLRGAVFTLRIFRAEDLPQMDDAFMDGMRQILGFDTNRKNLVDPLVEIHFAGKTVCTKILEKNANPQWNQSLAMPIRFPSMCEKMRIRIVDWDRASHNDVIGTTHLCMSKISAPGGEIDVDDSLGFLPTFGPCFVNLYGSPREFTAFNDPHEALNLGKGEGVAYRGRVLLELSTKLTEKPEHRAEDVPSDDLLVVEKFLRKRKFSLFVAFYSATLLQDVDDAIQFEVSIGNYGNKFDYTCLPLASTTQFSRAVFDGCHYYYLPWGNIKPVVVLSSEWEDIRPRIEALNMLLAIIDRLETNLQQVQLEVKAGSDMEDVELRVVELLDHLIADCSEELPALDQWQCATPLDRSLRHVRSLHLQQITAAALALKHGPETELSSVLEQAEDWANRLRTIAEEPQNSLPDIVIWMLQGDRRVAYHRIPAHTVLFSQQYCGKHCGQLQSVFLKYPQGSGGEAKLPGQLRVKVWFGLAADAKHFNQFAEGKLSVFAETYENQTRLALVGSWGTTGLTYPKFSDVTGRVKLPKESFRPSPGWAWAGDWFISPERTLLFDVDAGHMTFTEEVFENQMRLPGGQWIGMPEGYTDVNGEKMVPKDEVECPPGWAWDEVEWSEDLNRAVDDQGWEYGITIPPDRRPKSWVPAEKMYHTNRRRRWIRMRRRDQQKMEALRKRPDDSDREGWEYASLFGWNFHLKPRKTDSFRRRRWRCRMEPLEKTGPAAIFALECSLVKDKHDDKSVTTTFGVNRPTISCFFDRGTRYHLRCYMYQARDLLPMDKDSFSDPYAIVSFLHQSQRTVTVRNTLNPTWDQTLIFYEVEIFGDPDATAACPPNIVVELYDEDSYGADEFMGRCVCQPSLAPSPRLAWFPICRGSSGAGELLAAFELTRREKPAVHHLPGLEVNESDLPYPPPQREPNVFMVPQGIKPVLQRTAIEILAWGVRNLKSFQLSSVTSPSLQVECGGSAVQSCVIRSVKKKPNFDVNTLILDVRLPREELYMPPIIIKVIDNRQFGRKPVVGQCTIRSLEEYRRTQEEERTPTLTSGEVFVDIDDQEPLVPDQGEESMDWWSKFYASIGEKNKCGTYLEKGFDTLKVYDQELEKVEGFEGLSDFCQTFKLYRGKTQDEGEDPSVVGEFKGMFKIYPVPDDPSAPAPPRQFRKLPPNGIEDCVVRVYVIQAQGLQPKDANGKCDPYVKVTLGRKTISDHENYIPCTLDPVFGRLFELTCSLPLEKDLRVMLYDHDMLTKDEKIGETLIDLENRFLSKYGATCGLPQSYCISGVNQWRDQLTPRQLLCRLCERRNLRKPVYEDEAVRFRGQRYTARYLGPVKERLSLHILRKMGLVPEHVEVRPLYSPLQPDIEQGRLMMWVDVFPKSLGPPGPPFNVTPRKAKKFFLRCIIWNTSDVILDDVSVSGERMSDIYVKGWLDGHEHNKQKTDVHYRSLGGEGNFNYRFLFPFHYLPAEQLCVVDRKEHFWNIDKTETKLAPKLTIQIWDNDKFSFDDYLGHVAMDLNHMLRPAKSPEKCTLQTLDQSADKLVSLFEQKTVKGWWPCTCESNGEKIIAGKVEMSLEIVTEQEQEERPAGLGRDEPNMNPHLEEPQRPETSFLWFSSPYKTLRFIVWRRFKWLIILFIILFLIFLFLGVFLYSFPVSFRLNKLISPFLTFSCLSSLYLI</sequence>
<keyword evidence="14" id="KW-0175">Coiled coil</keyword>
<dbReference type="InterPro" id="IPR037725">
    <property type="entry name" value="C2F_Ferlin"/>
</dbReference>
<dbReference type="CDD" id="cd04011">
    <property type="entry name" value="C2B_Ferlin"/>
    <property type="match status" value="1"/>
</dbReference>
<feature type="transmembrane region" description="Helical" evidence="16">
    <location>
        <begin position="2025"/>
        <end position="2047"/>
    </location>
</feature>
<dbReference type="SMART" id="SM01201">
    <property type="entry name" value="FerB"/>
    <property type="match status" value="1"/>
</dbReference>
<dbReference type="GO" id="GO:0006906">
    <property type="term" value="P:vesicle fusion"/>
    <property type="evidence" value="ECO:0007669"/>
    <property type="project" value="TreeGrafter"/>
</dbReference>
<evidence type="ECO:0000256" key="11">
    <source>
        <dbReference type="ARBA" id="ARBA00022989"/>
    </source>
</evidence>
<dbReference type="GO" id="GO:0030659">
    <property type="term" value="C:cytoplasmic vesicle membrane"/>
    <property type="evidence" value="ECO:0007669"/>
    <property type="project" value="UniProtKB-SubCell"/>
</dbReference>
<protein>
    <recommendedName>
        <fullName evidence="17">C2 domain-containing protein</fullName>
    </recommendedName>
</protein>
<proteinExistence type="inferred from homology"/>
<evidence type="ECO:0000256" key="9">
    <source>
        <dbReference type="ARBA" id="ARBA00022837"/>
    </source>
</evidence>
<evidence type="ECO:0000256" key="14">
    <source>
        <dbReference type="SAM" id="Coils"/>
    </source>
</evidence>
<name>A0A3B3Y1W8_9TELE</name>
<evidence type="ECO:0000256" key="7">
    <source>
        <dbReference type="ARBA" id="ARBA00022723"/>
    </source>
</evidence>
<evidence type="ECO:0000256" key="8">
    <source>
        <dbReference type="ARBA" id="ARBA00022737"/>
    </source>
</evidence>
<dbReference type="InterPro" id="IPR037726">
    <property type="entry name" value="C2A_Ferlin"/>
</dbReference>
<dbReference type="Pfam" id="PF16165">
    <property type="entry name" value="Ferlin_C"/>
    <property type="match status" value="1"/>
</dbReference>
<dbReference type="PROSITE" id="PS50004">
    <property type="entry name" value="C2"/>
    <property type="match status" value="7"/>
</dbReference>
<dbReference type="SMART" id="SM01202">
    <property type="entry name" value="FerI"/>
    <property type="match status" value="1"/>
</dbReference>
<dbReference type="CDD" id="cd04037">
    <property type="entry name" value="C2E_Ferlin"/>
    <property type="match status" value="1"/>
</dbReference>
<dbReference type="GO" id="GO:0002280">
    <property type="term" value="P:monocyte activation involved in immune response"/>
    <property type="evidence" value="ECO:0007669"/>
    <property type="project" value="TreeGrafter"/>
</dbReference>
<evidence type="ECO:0000256" key="3">
    <source>
        <dbReference type="ARBA" id="ARBA00007561"/>
    </source>
</evidence>
<keyword evidence="12 16" id="KW-0472">Membrane</keyword>
<dbReference type="InterPro" id="IPR037723">
    <property type="entry name" value="C2D_Ferlin"/>
</dbReference>
<dbReference type="Pfam" id="PF08150">
    <property type="entry name" value="FerB"/>
    <property type="match status" value="1"/>
</dbReference>
<feature type="domain" description="C2" evidence="17">
    <location>
        <begin position="395"/>
        <end position="531"/>
    </location>
</feature>